<evidence type="ECO:0000313" key="2">
    <source>
        <dbReference type="EMBL" id="OJH14765.1"/>
    </source>
</evidence>
<keyword evidence="2" id="KW-0269">Exonuclease</keyword>
<keyword evidence="2" id="KW-0540">Nuclease</keyword>
<feature type="non-terminal residue" evidence="2">
    <location>
        <position position="1"/>
    </location>
</feature>
<reference evidence="2" key="1">
    <citation type="journal article" date="2015" name="Microbiology">
        <title>Similarities in murine infection and immune response to Borrelia bissettii and Borrelia burgdorferi sensu stricto.</title>
        <authorList>
            <person name="Leydet B.F.Jr."/>
            <person name="Liang F.T."/>
        </authorList>
    </citation>
    <scope>NUCLEOTIDE SEQUENCE [LARGE SCALE GENOMIC DNA]</scope>
    <source>
        <strain evidence="2">CO275</strain>
    </source>
</reference>
<feature type="coiled-coil region" evidence="1">
    <location>
        <begin position="75"/>
        <end position="129"/>
    </location>
</feature>
<gene>
    <name evidence="2" type="ORF">ER70_06740</name>
</gene>
<feature type="coiled-coil region" evidence="1">
    <location>
        <begin position="219"/>
        <end position="246"/>
    </location>
</feature>
<keyword evidence="2" id="KW-0378">Hydrolase</keyword>
<sequence>QEFLTSTPKEKTAIIDNIFNLKKYDNLEFYLKSDFERTKFNIDKLLNSESYEKSILDYDEREYKSLKDYLDLVNIDRLEIDLENVRRAISLCNQAIAANERYLGLESEMSFLEDQLSSQIEHLNSLERDYSVQKKLKENLDLDRKIYLCSDFWNLKNLVAMQGDLFNDSRSLDLELSKVMSNLKEIKYLDNNNFNFSYVKELYNKNCNLFNLKLVDNDYQSLILRKSSLEDEKKELLRAQSKKNDEIKSISSEKSNFDFDKYVYYEALKLFQTFNDELISKYRDRLEFLLKATEKEGFNKNKEKNIIKIDLYKELLKYLDDKNFSIESDKEKLKYIEVEYKNYQHKDKLSVCSLKELYALNSKLHLIQNQLDELKYQISCRQEEISKQEVNALEFKNNNAEILRLIGKNLFDKYI</sequence>
<dbReference type="AlphaFoldDB" id="A0A1L8ZAJ0"/>
<name>A0A1L8ZAJ0_BORBI</name>
<protein>
    <submittedName>
        <fullName evidence="2">Exonuclease SbcC</fullName>
    </submittedName>
</protein>
<comment type="caution">
    <text evidence="2">The sequence shown here is derived from an EMBL/GenBank/DDBJ whole genome shotgun (WGS) entry which is preliminary data.</text>
</comment>
<dbReference type="EMBL" id="JNBW01000338">
    <property type="protein sequence ID" value="OJH14765.1"/>
    <property type="molecule type" value="Genomic_DNA"/>
</dbReference>
<feature type="non-terminal residue" evidence="2">
    <location>
        <position position="415"/>
    </location>
</feature>
<evidence type="ECO:0000256" key="1">
    <source>
        <dbReference type="SAM" id="Coils"/>
    </source>
</evidence>
<keyword evidence="1" id="KW-0175">Coiled coil</keyword>
<dbReference type="GO" id="GO:0004527">
    <property type="term" value="F:exonuclease activity"/>
    <property type="evidence" value="ECO:0007669"/>
    <property type="project" value="UniProtKB-KW"/>
</dbReference>
<proteinExistence type="predicted"/>
<accession>A0A1L8ZAJ0</accession>
<reference evidence="2" key="2">
    <citation type="submission" date="2015-07" db="EMBL/GenBank/DDBJ databases">
        <authorList>
            <person name="Noorani M."/>
        </authorList>
    </citation>
    <scope>NUCLEOTIDE SEQUENCE</scope>
    <source>
        <strain evidence="2">CO275</strain>
    </source>
</reference>
<organism evidence="2">
    <name type="scientific">Borrelia bissettiae</name>
    <name type="common">Borreliella bissettiae</name>
    <dbReference type="NCBI Taxonomy" id="64897"/>
    <lineage>
        <taxon>Bacteria</taxon>
        <taxon>Pseudomonadati</taxon>
        <taxon>Spirochaetota</taxon>
        <taxon>Spirochaetia</taxon>
        <taxon>Spirochaetales</taxon>
        <taxon>Borreliaceae</taxon>
        <taxon>Borreliella</taxon>
    </lineage>
</organism>